<dbReference type="InterPro" id="IPR011059">
    <property type="entry name" value="Metal-dep_hydrolase_composite"/>
</dbReference>
<dbReference type="Gene3D" id="3.20.20.140">
    <property type="entry name" value="Metal-dependent hydrolases"/>
    <property type="match status" value="1"/>
</dbReference>
<dbReference type="Proteomes" id="UP001597145">
    <property type="component" value="Unassembled WGS sequence"/>
</dbReference>
<organism evidence="2 3">
    <name type="scientific">Pseudonocardia aurantiaca</name>
    <dbReference type="NCBI Taxonomy" id="75290"/>
    <lineage>
        <taxon>Bacteria</taxon>
        <taxon>Bacillati</taxon>
        <taxon>Actinomycetota</taxon>
        <taxon>Actinomycetes</taxon>
        <taxon>Pseudonocardiales</taxon>
        <taxon>Pseudonocardiaceae</taxon>
        <taxon>Pseudonocardia</taxon>
    </lineage>
</organism>
<sequence length="450" mass="47976">MFPDTDLPARENLVLSGVTAVTMDPRLGDLERANVTVEAGVITAVSTEPVDVAAGPDTTVIDGKGLVALPGFVDTHWHLWNSLLRGTVSDARDRDYFSVKRGLGPHHDLEDFYWAARFALAEAVSAGITTVHNWDHNVRSAEDADVNVRAQLDAGVRGRFSYGPRDSTPADQSMDLDDLRRFADRWPAARVDGLLDFGAALRGPYRTPGEVYRREWATARELGLPITMHCDRCLREDGCRSCGLTRLADEGLLGSDVQIVHAVHASERDIAALAATGTHVSLSPITELRTMGFPLVTELITAGVPVSLSTDTLAMPTAPDVLTTLRAVEAVEAARCGSSAVSPRRLLQMATIDGAHDLGLGEVTGSITPGKRADLLLLDAGASNLLPGGDVVEALVRQGRATDIVTVVVDGRILLEGGHLTQPSARDAISGADARRDALVERARAAGDWA</sequence>
<dbReference type="Pfam" id="PF01979">
    <property type="entry name" value="Amidohydro_1"/>
    <property type="match status" value="1"/>
</dbReference>
<dbReference type="RefSeq" id="WP_343974529.1">
    <property type="nucleotide sequence ID" value="NZ_BAAAJG010000007.1"/>
</dbReference>
<keyword evidence="3" id="KW-1185">Reference proteome</keyword>
<evidence type="ECO:0000313" key="2">
    <source>
        <dbReference type="EMBL" id="MFD1531947.1"/>
    </source>
</evidence>
<dbReference type="InterPro" id="IPR006680">
    <property type="entry name" value="Amidohydro-rel"/>
</dbReference>
<gene>
    <name evidence="2" type="ORF">ACFSCY_21175</name>
</gene>
<dbReference type="InterPro" id="IPR050287">
    <property type="entry name" value="MTA/SAH_deaminase"/>
</dbReference>
<proteinExistence type="predicted"/>
<comment type="caution">
    <text evidence="2">The sequence shown here is derived from an EMBL/GenBank/DDBJ whole genome shotgun (WGS) entry which is preliminary data.</text>
</comment>
<reference evidence="3" key="1">
    <citation type="journal article" date="2019" name="Int. J. Syst. Evol. Microbiol.">
        <title>The Global Catalogue of Microorganisms (GCM) 10K type strain sequencing project: providing services to taxonomists for standard genome sequencing and annotation.</title>
        <authorList>
            <consortium name="The Broad Institute Genomics Platform"/>
            <consortium name="The Broad Institute Genome Sequencing Center for Infectious Disease"/>
            <person name="Wu L."/>
            <person name="Ma J."/>
        </authorList>
    </citation>
    <scope>NUCLEOTIDE SEQUENCE [LARGE SCALE GENOMIC DNA]</scope>
    <source>
        <strain evidence="3">JCM 12165</strain>
    </source>
</reference>
<accession>A0ABW4FNF6</accession>
<dbReference type="PANTHER" id="PTHR43794:SF5">
    <property type="entry name" value="CHLOROHYDROLASE FAMILY PROTEIN"/>
    <property type="match status" value="1"/>
</dbReference>
<dbReference type="SUPFAM" id="SSF51338">
    <property type="entry name" value="Composite domain of metallo-dependent hydrolases"/>
    <property type="match status" value="1"/>
</dbReference>
<dbReference type="SUPFAM" id="SSF51556">
    <property type="entry name" value="Metallo-dependent hydrolases"/>
    <property type="match status" value="1"/>
</dbReference>
<protein>
    <submittedName>
        <fullName evidence="2">Amidohydrolase family protein</fullName>
    </submittedName>
</protein>
<feature type="domain" description="Amidohydrolase-related" evidence="1">
    <location>
        <begin position="68"/>
        <end position="413"/>
    </location>
</feature>
<dbReference type="EMBL" id="JBHUCP010000016">
    <property type="protein sequence ID" value="MFD1531947.1"/>
    <property type="molecule type" value="Genomic_DNA"/>
</dbReference>
<evidence type="ECO:0000259" key="1">
    <source>
        <dbReference type="Pfam" id="PF01979"/>
    </source>
</evidence>
<dbReference type="Gene3D" id="2.30.40.10">
    <property type="entry name" value="Urease, subunit C, domain 1"/>
    <property type="match status" value="1"/>
</dbReference>
<evidence type="ECO:0000313" key="3">
    <source>
        <dbReference type="Proteomes" id="UP001597145"/>
    </source>
</evidence>
<dbReference type="InterPro" id="IPR032466">
    <property type="entry name" value="Metal_Hydrolase"/>
</dbReference>
<name>A0ABW4FNF6_9PSEU</name>
<dbReference type="PANTHER" id="PTHR43794">
    <property type="entry name" value="AMINOHYDROLASE SSNA-RELATED"/>
    <property type="match status" value="1"/>
</dbReference>